<gene>
    <name evidence="1" type="ORF">KI387_028519</name>
</gene>
<feature type="non-terminal residue" evidence="1">
    <location>
        <position position="1"/>
    </location>
</feature>
<dbReference type="Proteomes" id="UP000824469">
    <property type="component" value="Unassembled WGS sequence"/>
</dbReference>
<dbReference type="AlphaFoldDB" id="A0AA38C9Z9"/>
<dbReference type="SUPFAM" id="SSF103511">
    <property type="entry name" value="Chlorophyll a-b binding protein"/>
    <property type="match status" value="1"/>
</dbReference>
<comment type="caution">
    <text evidence="1">The sequence shown here is derived from an EMBL/GenBank/DDBJ whole genome shotgun (WGS) entry which is preliminary data.</text>
</comment>
<name>A0AA38C9Z9_TAXCH</name>
<feature type="non-terminal residue" evidence="1">
    <location>
        <position position="114"/>
    </location>
</feature>
<dbReference type="EMBL" id="JAHRHJ020000010">
    <property type="protein sequence ID" value="KAH9296837.1"/>
    <property type="molecule type" value="Genomic_DNA"/>
</dbReference>
<proteinExistence type="predicted"/>
<evidence type="ECO:0000313" key="1">
    <source>
        <dbReference type="EMBL" id="KAH9296837.1"/>
    </source>
</evidence>
<keyword evidence="2" id="KW-1185">Reference proteome</keyword>
<sequence>FNGEIKHCRSAAPLTRARRGVSLASTSCQMLQGSQFLKSQALHPRVRKHTRVAVVRCEQSTEEGNNVSVWLGRIAMLSFGAAIAVEITTGKGLLQNVGLTAPLPTVSLGLTAAT</sequence>
<organism evidence="1 2">
    <name type="scientific">Taxus chinensis</name>
    <name type="common">Chinese yew</name>
    <name type="synonym">Taxus wallichiana var. chinensis</name>
    <dbReference type="NCBI Taxonomy" id="29808"/>
    <lineage>
        <taxon>Eukaryota</taxon>
        <taxon>Viridiplantae</taxon>
        <taxon>Streptophyta</taxon>
        <taxon>Embryophyta</taxon>
        <taxon>Tracheophyta</taxon>
        <taxon>Spermatophyta</taxon>
        <taxon>Pinopsida</taxon>
        <taxon>Pinidae</taxon>
        <taxon>Conifers II</taxon>
        <taxon>Cupressales</taxon>
        <taxon>Taxaceae</taxon>
        <taxon>Taxus</taxon>
    </lineage>
</organism>
<evidence type="ECO:0000313" key="2">
    <source>
        <dbReference type="Proteomes" id="UP000824469"/>
    </source>
</evidence>
<protein>
    <recommendedName>
        <fullName evidence="3">Stress enhanced protein</fullName>
    </recommendedName>
</protein>
<reference evidence="1 2" key="1">
    <citation type="journal article" date="2021" name="Nat. Plants">
        <title>The Taxus genome provides insights into paclitaxel biosynthesis.</title>
        <authorList>
            <person name="Xiong X."/>
            <person name="Gou J."/>
            <person name="Liao Q."/>
            <person name="Li Y."/>
            <person name="Zhou Q."/>
            <person name="Bi G."/>
            <person name="Li C."/>
            <person name="Du R."/>
            <person name="Wang X."/>
            <person name="Sun T."/>
            <person name="Guo L."/>
            <person name="Liang H."/>
            <person name="Lu P."/>
            <person name="Wu Y."/>
            <person name="Zhang Z."/>
            <person name="Ro D.K."/>
            <person name="Shang Y."/>
            <person name="Huang S."/>
            <person name="Yan J."/>
        </authorList>
    </citation>
    <scope>NUCLEOTIDE SEQUENCE [LARGE SCALE GENOMIC DNA]</scope>
    <source>
        <strain evidence="1">Ta-2019</strain>
    </source>
</reference>
<evidence type="ECO:0008006" key="3">
    <source>
        <dbReference type="Google" id="ProtNLM"/>
    </source>
</evidence>
<accession>A0AA38C9Z9</accession>